<dbReference type="PROSITE" id="PS51671">
    <property type="entry name" value="ACT"/>
    <property type="match status" value="1"/>
</dbReference>
<dbReference type="InterPro" id="IPR045865">
    <property type="entry name" value="ACT-like_dom_sf"/>
</dbReference>
<dbReference type="AlphaFoldDB" id="A0A838ACE4"/>
<dbReference type="InterPro" id="IPR002912">
    <property type="entry name" value="ACT_dom"/>
</dbReference>
<comment type="caution">
    <text evidence="2">The sequence shown here is derived from an EMBL/GenBank/DDBJ whole genome shotgun (WGS) entry which is preliminary data.</text>
</comment>
<reference evidence="2 3" key="1">
    <citation type="submission" date="2020-07" db="EMBL/GenBank/DDBJ databases">
        <title>Genome of Haloechinothrix sp.</title>
        <authorList>
            <person name="Tang S.-K."/>
            <person name="Yang L."/>
            <person name="Zhu W.-Y."/>
        </authorList>
    </citation>
    <scope>NUCLEOTIDE SEQUENCE [LARGE SCALE GENOMIC DNA]</scope>
    <source>
        <strain evidence="2 3">YIM 98757</strain>
    </source>
</reference>
<organism evidence="2 3">
    <name type="scientific">Haloechinothrix aidingensis</name>
    <dbReference type="NCBI Taxonomy" id="2752311"/>
    <lineage>
        <taxon>Bacteria</taxon>
        <taxon>Bacillati</taxon>
        <taxon>Actinomycetota</taxon>
        <taxon>Actinomycetes</taxon>
        <taxon>Pseudonocardiales</taxon>
        <taxon>Pseudonocardiaceae</taxon>
        <taxon>Haloechinothrix</taxon>
    </lineage>
</organism>
<proteinExistence type="predicted"/>
<dbReference type="Gene3D" id="3.30.2130.10">
    <property type="entry name" value="VC0802-like"/>
    <property type="match status" value="1"/>
</dbReference>
<evidence type="ECO:0000259" key="1">
    <source>
        <dbReference type="PROSITE" id="PS51671"/>
    </source>
</evidence>
<dbReference type="Proteomes" id="UP000582974">
    <property type="component" value="Unassembled WGS sequence"/>
</dbReference>
<dbReference type="RefSeq" id="WP_180893730.1">
    <property type="nucleotide sequence ID" value="NZ_JACCKD010000005.1"/>
</dbReference>
<dbReference type="PANTHER" id="PTHR40099">
    <property type="entry name" value="ACETOLACTATE SYNTHASE, SMALL SUBUNIT"/>
    <property type="match status" value="1"/>
</dbReference>
<dbReference type="Pfam" id="PF01842">
    <property type="entry name" value="ACT"/>
    <property type="match status" value="1"/>
</dbReference>
<keyword evidence="3" id="KW-1185">Reference proteome</keyword>
<dbReference type="CDD" id="cd02116">
    <property type="entry name" value="ACT"/>
    <property type="match status" value="1"/>
</dbReference>
<gene>
    <name evidence="2" type="ORF">H0B56_15280</name>
</gene>
<accession>A0A838ACE4</accession>
<protein>
    <submittedName>
        <fullName evidence="2">ACT domain-containing protein</fullName>
    </submittedName>
</protein>
<dbReference type="SUPFAM" id="SSF55021">
    <property type="entry name" value="ACT-like"/>
    <property type="match status" value="2"/>
</dbReference>
<evidence type="ECO:0000313" key="2">
    <source>
        <dbReference type="EMBL" id="MBA0126910.1"/>
    </source>
</evidence>
<sequence length="132" mass="13533">MATDLTVYLDDHPGELARVGELLGSHGVNIEGVCTAAAGGGQAEVHVLVEDMATACTALDSGRVPIAADQEVVVVPVADRPGVLGDITRELGKANVNITLAYLATNTRLVLGADDLAEAKSVLSSFMVPPRG</sequence>
<evidence type="ECO:0000313" key="3">
    <source>
        <dbReference type="Proteomes" id="UP000582974"/>
    </source>
</evidence>
<name>A0A838ACE4_9PSEU</name>
<dbReference type="PANTHER" id="PTHR40099:SF1">
    <property type="entry name" value="ACETOLACTATE SYNTHASE, SMALL SUBUNIT"/>
    <property type="match status" value="1"/>
</dbReference>
<feature type="domain" description="ACT" evidence="1">
    <location>
        <begin position="4"/>
        <end position="80"/>
    </location>
</feature>
<dbReference type="EMBL" id="JACCKD010000005">
    <property type="protein sequence ID" value="MBA0126910.1"/>
    <property type="molecule type" value="Genomic_DNA"/>
</dbReference>